<keyword evidence="4" id="KW-0274">FAD</keyword>
<evidence type="ECO:0000259" key="7">
    <source>
        <dbReference type="Pfam" id="PF01494"/>
    </source>
</evidence>
<dbReference type="GO" id="GO:0004497">
    <property type="term" value="F:monooxygenase activity"/>
    <property type="evidence" value="ECO:0007669"/>
    <property type="project" value="UniProtKB-KW"/>
</dbReference>
<dbReference type="Gene3D" id="3.50.50.60">
    <property type="entry name" value="FAD/NAD(P)-binding domain"/>
    <property type="match status" value="1"/>
</dbReference>
<gene>
    <name evidence="8" type="ORF">BN869_000010987_1</name>
</gene>
<keyword evidence="5" id="KW-0560">Oxidoreductase</keyword>
<dbReference type="PRINTS" id="PR00420">
    <property type="entry name" value="RNGMNOXGNASE"/>
</dbReference>
<evidence type="ECO:0000256" key="4">
    <source>
        <dbReference type="ARBA" id="ARBA00022827"/>
    </source>
</evidence>
<proteinExistence type="inferred from homology"/>
<organism evidence="8">
    <name type="scientific">Bionectria ochroleuca</name>
    <name type="common">Gliocladium roseum</name>
    <dbReference type="NCBI Taxonomy" id="29856"/>
    <lineage>
        <taxon>Eukaryota</taxon>
        <taxon>Fungi</taxon>
        <taxon>Dikarya</taxon>
        <taxon>Ascomycota</taxon>
        <taxon>Pezizomycotina</taxon>
        <taxon>Sordariomycetes</taxon>
        <taxon>Hypocreomycetidae</taxon>
        <taxon>Hypocreales</taxon>
        <taxon>Bionectriaceae</taxon>
        <taxon>Clonostachys</taxon>
    </lineage>
</organism>
<dbReference type="InterPro" id="IPR050562">
    <property type="entry name" value="FAD_mOase_fung"/>
</dbReference>
<dbReference type="PANTHER" id="PTHR47356">
    <property type="entry name" value="FAD-DEPENDENT MONOOXYGENASE ASQG-RELATED"/>
    <property type="match status" value="1"/>
</dbReference>
<dbReference type="AlphaFoldDB" id="A0A0B7KCV4"/>
<evidence type="ECO:0000256" key="6">
    <source>
        <dbReference type="ARBA" id="ARBA00023033"/>
    </source>
</evidence>
<reference evidence="8" key="1">
    <citation type="submission" date="2015-01" db="EMBL/GenBank/DDBJ databases">
        <authorList>
            <person name="Durling Mikael"/>
        </authorList>
    </citation>
    <scope>NUCLEOTIDE SEQUENCE</scope>
</reference>
<dbReference type="InterPro" id="IPR002938">
    <property type="entry name" value="FAD-bd"/>
</dbReference>
<feature type="domain" description="FAD-binding" evidence="7">
    <location>
        <begin position="7"/>
        <end position="342"/>
    </location>
</feature>
<keyword evidence="6" id="KW-0503">Monooxygenase</keyword>
<name>A0A0B7KCV4_BIOOC</name>
<comment type="similarity">
    <text evidence="2">Belongs to the paxM FAD-dependent monooxygenase family.</text>
</comment>
<dbReference type="InterPro" id="IPR036188">
    <property type="entry name" value="FAD/NAD-bd_sf"/>
</dbReference>
<protein>
    <recommendedName>
        <fullName evidence="7">FAD-binding domain-containing protein</fullName>
    </recommendedName>
</protein>
<dbReference type="EMBL" id="CDPU01000046">
    <property type="protein sequence ID" value="CEO54929.1"/>
    <property type="molecule type" value="Genomic_DNA"/>
</dbReference>
<evidence type="ECO:0000313" key="8">
    <source>
        <dbReference type="EMBL" id="CEO54929.1"/>
    </source>
</evidence>
<accession>A0A0B7KCV4</accession>
<dbReference type="GO" id="GO:0071949">
    <property type="term" value="F:FAD binding"/>
    <property type="evidence" value="ECO:0007669"/>
    <property type="project" value="InterPro"/>
</dbReference>
<keyword evidence="3" id="KW-0285">Flavoprotein</keyword>
<sequence>MAASDFKIIVAGGGPVGLTAAIALAKAGIDFVLLERRSRVIIDAGSNLVMLPNGMRALYQLGLGDSLDKVSSALSNVDVFNHQGRCTGDLQWLNLLEQNFGAFPRVLSREDLTRILYEAIPEDARSNIHVNKKVTNITVEGESTTVHCADGTSYSGSAVIGADGAHSVVRANMRTLALAAGASHVNKEQPYLTTFRCLWFRIPSSAINLKPGTTLETHGAGAATQLFVGEDSAVIGLYEALDEPTRVRFRFTEADEAAVVERWGNLALTAGGSLTLKMAYDRRIQSGLVSLEEGVAEHWSWDGRIVLVGDAAHKYTPSTGAGCNTGVLDIVTLANELHKVVSSTEGGAPSRQDLTSAFNAYQDSRYVGVVEGCQRAGIVTSMTTWRTWKLWFLDQYVFSWHFVQRYLAKFVAVKYASMEVFSYIKATERMVGRHPWVNSFPASTRAN</sequence>
<comment type="cofactor">
    <cofactor evidence="1">
        <name>FAD</name>
        <dbReference type="ChEBI" id="CHEBI:57692"/>
    </cofactor>
</comment>
<evidence type="ECO:0000256" key="3">
    <source>
        <dbReference type="ARBA" id="ARBA00022630"/>
    </source>
</evidence>
<evidence type="ECO:0000256" key="1">
    <source>
        <dbReference type="ARBA" id="ARBA00001974"/>
    </source>
</evidence>
<dbReference type="Pfam" id="PF01494">
    <property type="entry name" value="FAD_binding_3"/>
    <property type="match status" value="1"/>
</dbReference>
<dbReference type="PANTHER" id="PTHR47356:SF2">
    <property type="entry name" value="FAD-BINDING DOMAIN-CONTAINING PROTEIN-RELATED"/>
    <property type="match status" value="1"/>
</dbReference>
<evidence type="ECO:0000256" key="2">
    <source>
        <dbReference type="ARBA" id="ARBA00007992"/>
    </source>
</evidence>
<dbReference type="SUPFAM" id="SSF51905">
    <property type="entry name" value="FAD/NAD(P)-binding domain"/>
    <property type="match status" value="1"/>
</dbReference>
<evidence type="ECO:0000256" key="5">
    <source>
        <dbReference type="ARBA" id="ARBA00023002"/>
    </source>
</evidence>